<accession>A0ABC9WMU4</accession>
<evidence type="ECO:0000259" key="11">
    <source>
        <dbReference type="Pfam" id="PF14961"/>
    </source>
</evidence>
<keyword evidence="15" id="KW-1185">Reference proteome</keyword>
<dbReference type="Pfam" id="PF14961">
    <property type="entry name" value="BROMI"/>
    <property type="match status" value="1"/>
</dbReference>
<feature type="domain" description="BROMI C-terminal Rab TBC-like" evidence="13">
    <location>
        <begin position="1014"/>
        <end position="1445"/>
    </location>
</feature>
<comment type="subcellular location">
    <subcellularLocation>
        <location evidence="1">Cell projection</location>
        <location evidence="1">Cilium</location>
    </subcellularLocation>
    <subcellularLocation>
        <location evidence="2">Cytoplasm</location>
    </subcellularLocation>
</comment>
<feature type="domain" description="BROMI N-terminal" evidence="12">
    <location>
        <begin position="161"/>
        <end position="287"/>
    </location>
</feature>
<name>A0ABC9WMU4_GRUJA</name>
<feature type="domain" description="BROMI middle region" evidence="11">
    <location>
        <begin position="322"/>
        <end position="996"/>
    </location>
</feature>
<proteinExistence type="predicted"/>
<evidence type="ECO:0000256" key="2">
    <source>
        <dbReference type="ARBA" id="ARBA00004496"/>
    </source>
</evidence>
<dbReference type="EMBL" id="BAAFJT010000003">
    <property type="protein sequence ID" value="GAB0186586.1"/>
    <property type="molecule type" value="Genomic_DNA"/>
</dbReference>
<dbReference type="Pfam" id="PF23440">
    <property type="entry name" value="BROMI_C"/>
    <property type="match status" value="1"/>
</dbReference>
<comment type="function">
    <text evidence="7">Required for high-level Shh responses in the developing neural tube. Together with CDK20, controls the structure of the primary cilium by coordinating assembly of the ciliary membrane and axoneme, allowing GLI2 to be properly activated in response to Shh signaling.</text>
</comment>
<dbReference type="PANTHER" id="PTHR13465">
    <property type="entry name" value="UPF0183 PROTEIN"/>
    <property type="match status" value="1"/>
</dbReference>
<dbReference type="Gene3D" id="1.10.472.80">
    <property type="entry name" value="Ypt/Rab-GAP domain of gyp1p, domain 3"/>
    <property type="match status" value="1"/>
</dbReference>
<keyword evidence="5" id="KW-0969">Cilium</keyword>
<dbReference type="Pfam" id="PF23431">
    <property type="entry name" value="BROMI_N"/>
    <property type="match status" value="1"/>
</dbReference>
<dbReference type="SUPFAM" id="SSF47923">
    <property type="entry name" value="Ypt/Rab-GAP domain of gyp1p"/>
    <property type="match status" value="1"/>
</dbReference>
<gene>
    <name evidence="14" type="ORF">GRJ2_001123900</name>
</gene>
<evidence type="ECO:0000256" key="10">
    <source>
        <dbReference type="SAM" id="MobiDB-lite"/>
    </source>
</evidence>
<evidence type="ECO:0000256" key="8">
    <source>
        <dbReference type="ARBA" id="ARBA00067690"/>
    </source>
</evidence>
<dbReference type="FunFam" id="1.10.472.80:FF:000031">
    <property type="entry name" value="TBC1 domain family, member 32"/>
    <property type="match status" value="1"/>
</dbReference>
<dbReference type="Proteomes" id="UP001623348">
    <property type="component" value="Unassembled WGS sequence"/>
</dbReference>
<evidence type="ECO:0000256" key="6">
    <source>
        <dbReference type="ARBA" id="ARBA00023273"/>
    </source>
</evidence>
<comment type="caution">
    <text evidence="14">The sequence shown here is derived from an EMBL/GenBank/DDBJ whole genome shotgun (WGS) entry which is preliminary data.</text>
</comment>
<feature type="compositionally biased region" description="Basic and acidic residues" evidence="10">
    <location>
        <begin position="286"/>
        <end position="298"/>
    </location>
</feature>
<evidence type="ECO:0000256" key="9">
    <source>
        <dbReference type="ARBA" id="ARBA00075916"/>
    </source>
</evidence>
<dbReference type="GO" id="GO:0005929">
    <property type="term" value="C:cilium"/>
    <property type="evidence" value="ECO:0007669"/>
    <property type="project" value="UniProtKB-SubCell"/>
</dbReference>
<reference evidence="14 15" key="1">
    <citation type="submission" date="2024-06" db="EMBL/GenBank/DDBJ databases">
        <title>The draft genome of Grus japonensis, version 3.</title>
        <authorList>
            <person name="Nabeshima K."/>
            <person name="Suzuki S."/>
            <person name="Onuma M."/>
        </authorList>
    </citation>
    <scope>NUCLEOTIDE SEQUENCE [LARGE SCALE GENOMIC DNA]</scope>
    <source>
        <strain evidence="14 15">451A</strain>
    </source>
</reference>
<evidence type="ECO:0000256" key="1">
    <source>
        <dbReference type="ARBA" id="ARBA00004138"/>
    </source>
</evidence>
<dbReference type="InterPro" id="IPR055392">
    <property type="entry name" value="BROMI_C"/>
</dbReference>
<evidence type="ECO:0000256" key="5">
    <source>
        <dbReference type="ARBA" id="ARBA00023069"/>
    </source>
</evidence>
<evidence type="ECO:0000256" key="7">
    <source>
        <dbReference type="ARBA" id="ARBA00054310"/>
    </source>
</evidence>
<organism evidence="14 15">
    <name type="scientific">Grus japonensis</name>
    <name type="common">Japanese crane</name>
    <name type="synonym">Red-crowned crane</name>
    <dbReference type="NCBI Taxonomy" id="30415"/>
    <lineage>
        <taxon>Eukaryota</taxon>
        <taxon>Metazoa</taxon>
        <taxon>Chordata</taxon>
        <taxon>Craniata</taxon>
        <taxon>Vertebrata</taxon>
        <taxon>Euteleostomi</taxon>
        <taxon>Archelosauria</taxon>
        <taxon>Archosauria</taxon>
        <taxon>Dinosauria</taxon>
        <taxon>Saurischia</taxon>
        <taxon>Theropoda</taxon>
        <taxon>Coelurosauria</taxon>
        <taxon>Aves</taxon>
        <taxon>Neognathae</taxon>
        <taxon>Neoaves</taxon>
        <taxon>Gruiformes</taxon>
        <taxon>Gruidae</taxon>
        <taxon>Grus</taxon>
    </lineage>
</organism>
<evidence type="ECO:0000259" key="13">
    <source>
        <dbReference type="Pfam" id="PF23440"/>
    </source>
</evidence>
<protein>
    <recommendedName>
        <fullName evidence="8">Protein broad-minded</fullName>
    </recommendedName>
    <alternativeName>
        <fullName evidence="9">TBC1 domain family member 32</fullName>
    </alternativeName>
</protein>
<dbReference type="InterPro" id="IPR055391">
    <property type="entry name" value="BROMI_N"/>
</dbReference>
<evidence type="ECO:0000256" key="4">
    <source>
        <dbReference type="ARBA" id="ARBA00022490"/>
    </source>
</evidence>
<dbReference type="InterPro" id="IPR035969">
    <property type="entry name" value="Rab-GAP_TBC_sf"/>
</dbReference>
<evidence type="ECO:0000256" key="3">
    <source>
        <dbReference type="ARBA" id="ARBA00022473"/>
    </source>
</evidence>
<dbReference type="GO" id="GO:0060271">
    <property type="term" value="P:cilium assembly"/>
    <property type="evidence" value="ECO:0007669"/>
    <property type="project" value="UniProtKB-ARBA"/>
</dbReference>
<dbReference type="InterPro" id="IPR032735">
    <property type="entry name" value="BROMI_M"/>
</dbReference>
<keyword evidence="3" id="KW-0217">Developmental protein</keyword>
<dbReference type="GO" id="GO:0005737">
    <property type="term" value="C:cytoplasm"/>
    <property type="evidence" value="ECO:0007669"/>
    <property type="project" value="UniProtKB-SubCell"/>
</dbReference>
<feature type="compositionally biased region" description="Polar residues" evidence="10">
    <location>
        <begin position="299"/>
        <end position="308"/>
    </location>
</feature>
<feature type="region of interest" description="Disordered" evidence="10">
    <location>
        <begin position="286"/>
        <end position="308"/>
    </location>
</feature>
<sequence>MSEGQAILQRNLDRLKEWTSKNCMKFNKDKCKVLQPGQCNQRVQYGLGSVWLESSLAERDWGPGGQQAGNESSVHCCNKGITANLGRKSEGSHFSDIAQKRSIKPSNYKNIQLQAIKVPVCKFFFGIYSFENSISQEKQKVRFQYILVMMSLFTSEDEALLQSMLRRLLQSVKEKITGAPSVECAEEILLHLEETDENFHNYEFVKYLRQYINNTVGSVIEEETEKCTSAQNQGEVSGYDTLVQRVTKKTRESKEYREMMHALKNVMMVVVESLINKFEEDRMRNKELDSKTKKEHQSGYDTDNCSDSDSSFNQSYTFMSQEQLQLLVERLDPIQPKEVRQEALQTLCFAPPSDILNSESWPNLRKHLTMSLSDPDAAFSEKILRFYAKTFSSSPFNMTREVYTSLARHLELYFLSGEYCLRISAGLDISNTDVNRLLKKVRLLNEYQKEAPSSWIRHPEKYMEEVVESTLSLLSVKHEPNHPASPDFLSPVYFLALLDIKAVWFKKWTHAYYSRTVVFRLLEKKYKSLIDAAVQQCLDYFEFCKAAVNKNSRVNDFSQQHRSDKQNFSYTGPELQYIYFVHSLCLLGRLLIYKQGRNLFPVQLKNKKDSVSITDLLVLFTQLIYYSSSYPKTALAAQTDSYSPASLVMEILQVFCDQTGCTAECLYTDAVIDALLHPVQSLLSGTEVCINYLETTLIDVADILARIAAVEDGLSFLLYGENEKNAKEDSPTAVHVIVQFTKKLLHDDISLLSGSEILPVVKGAFIFVCRQMYRTCEGLQMLIPYGLHECIGEAWKKTSLLSERVPTPVIDADLTSSVSLESKNTLLWEETLLDALLNFSATPKGLFLLHSTGAMNDCVNFMFSSLSKKLQTNEYEEFGNRVIVTQMATTPTGAVALQRSGFIKTLVTELWALLECGKDDLRITQPKSTPVDPIDQSCQKSFLSLINLLTYPAVFEFLSKQDIPNKPMYSFREVPTDIIDIIDRLIILNSEAKIHSLFSYEQSHIFGLRLLNVLCCELNTLLLLETQYKVSQVLLTAQEENVTETSEGPGDFIIDGLSVERNHILVRISLIGGPQERILPLRVLDKGSDPYPWPMFSSFPLPKCYLAEIPRRAEFRQDKDLDKLLSLLKSPEKQTGWTDTCRKQFRKVMKARPDVISGTILAELIETFVSHLSESRSDCYFSMGNYKATDADVKNESLSSVQQLGVEMTVRYGKYLNLLKEHAENGLCFVLMNCEKFLKQQQRTVVSSLCCLQERYAGYDWFASSVFLIMSGDGERTLTFLQRFSCLLVSAFLWLPRLHASMHLPITTVESGIHPVYFCSAHHIEMLLKAELPLVFSAFHMSGFAPSQICLQWITQCFWNYMDWSEICHYIAICIFLGPDYQIYMCISVFRHLQQDILKHTEAQDLQVFLKEEAFHGFRVSDYLEYMESLEAIYRSMLLKDMRNIRVQNT</sequence>
<keyword evidence="4" id="KW-0963">Cytoplasm</keyword>
<dbReference type="InterPro" id="IPR039156">
    <property type="entry name" value="PHAF1/BROMI"/>
</dbReference>
<evidence type="ECO:0000313" key="14">
    <source>
        <dbReference type="EMBL" id="GAB0186586.1"/>
    </source>
</evidence>
<evidence type="ECO:0000313" key="15">
    <source>
        <dbReference type="Proteomes" id="UP001623348"/>
    </source>
</evidence>
<dbReference type="PANTHER" id="PTHR13465:SF3">
    <property type="entry name" value="PROTEIN BROAD-MINDED"/>
    <property type="match status" value="1"/>
</dbReference>
<evidence type="ECO:0000259" key="12">
    <source>
        <dbReference type="Pfam" id="PF23431"/>
    </source>
</evidence>
<keyword evidence="6" id="KW-0966">Cell projection</keyword>